<evidence type="ECO:0000256" key="6">
    <source>
        <dbReference type="PROSITE-ProRule" id="PRU00703"/>
    </source>
</evidence>
<dbReference type="InterPro" id="IPR000644">
    <property type="entry name" value="CBS_dom"/>
</dbReference>
<dbReference type="PROSITE" id="PS51371">
    <property type="entry name" value="CBS"/>
    <property type="match status" value="2"/>
</dbReference>
<keyword evidence="7" id="KW-0812">Transmembrane</keyword>
<dbReference type="PANTHER" id="PTHR22777:SF32">
    <property type="entry name" value="UPF0053 INNER MEMBRANE PROTEIN YFJD"/>
    <property type="match status" value="1"/>
</dbReference>
<comment type="caution">
    <text evidence="9">The sequence shown here is derived from an EMBL/GenBank/DDBJ whole genome shotgun (WGS) entry which is preliminary data.</text>
</comment>
<evidence type="ECO:0000313" key="10">
    <source>
        <dbReference type="Proteomes" id="UP000445000"/>
    </source>
</evidence>
<evidence type="ECO:0000256" key="3">
    <source>
        <dbReference type="ARBA" id="ARBA00022475"/>
    </source>
</evidence>
<keyword evidence="7" id="KW-1133">Transmembrane helix</keyword>
<keyword evidence="5 6" id="KW-0129">CBS domain</keyword>
<accession>A0A829YPR6</accession>
<organism evidence="9 10">
    <name type="scientific">Steroidobacter agaridevorans</name>
    <dbReference type="NCBI Taxonomy" id="2695856"/>
    <lineage>
        <taxon>Bacteria</taxon>
        <taxon>Pseudomonadati</taxon>
        <taxon>Pseudomonadota</taxon>
        <taxon>Gammaproteobacteria</taxon>
        <taxon>Steroidobacterales</taxon>
        <taxon>Steroidobacteraceae</taxon>
        <taxon>Steroidobacter</taxon>
    </lineage>
</organism>
<keyword evidence="4" id="KW-0677">Repeat</keyword>
<feature type="transmembrane region" description="Helical" evidence="7">
    <location>
        <begin position="6"/>
        <end position="31"/>
    </location>
</feature>
<keyword evidence="10" id="KW-1185">Reference proteome</keyword>
<sequence length="294" mass="32872">MSLHAIGWMSTLVLAILVAAAIGFFLGRALTRRPRAKPRRRTEQTPWPPDNPRRRLTDKLLDLDAMKVDDIMIPRSEISYIDISDDWDSIIDTLRSTPHTRLPVCENNLDNIIGMLHMKKVAHALARADLTRERLLQLAREREGYFVPEGTTLSVQLLNFQRDRRRIALVVDEYGDIRGLVTLEDILEEVVGDFTSAPGALHQDIHRDADGSFVINGAISIRVLNKTLGWELPTDGPRTLNGLILEFLETIPQPGTGLKLGNLSVEILQTADNSVKTARIRPIGVQLEQSKGVA</sequence>
<dbReference type="CDD" id="cd04590">
    <property type="entry name" value="CBS_pair_CorC_HlyC_assoc"/>
    <property type="match status" value="1"/>
</dbReference>
<dbReference type="GO" id="GO:0005886">
    <property type="term" value="C:plasma membrane"/>
    <property type="evidence" value="ECO:0007669"/>
    <property type="project" value="UniProtKB-SubCell"/>
</dbReference>
<dbReference type="Pfam" id="PF00571">
    <property type="entry name" value="CBS"/>
    <property type="match status" value="2"/>
</dbReference>
<feature type="domain" description="CBS" evidence="8">
    <location>
        <begin position="72"/>
        <end position="131"/>
    </location>
</feature>
<dbReference type="Proteomes" id="UP000445000">
    <property type="component" value="Unassembled WGS sequence"/>
</dbReference>
<dbReference type="SMART" id="SM01091">
    <property type="entry name" value="CorC_HlyC"/>
    <property type="match status" value="1"/>
</dbReference>
<feature type="domain" description="CBS" evidence="8">
    <location>
        <begin position="140"/>
        <end position="196"/>
    </location>
</feature>
<dbReference type="InterPro" id="IPR005170">
    <property type="entry name" value="Transptr-assoc_dom"/>
</dbReference>
<dbReference type="InterPro" id="IPR016169">
    <property type="entry name" value="FAD-bd_PCMH_sub2"/>
</dbReference>
<evidence type="ECO:0000256" key="4">
    <source>
        <dbReference type="ARBA" id="ARBA00022737"/>
    </source>
</evidence>
<dbReference type="InterPro" id="IPR036318">
    <property type="entry name" value="FAD-bd_PCMH-like_sf"/>
</dbReference>
<comment type="subcellular location">
    <subcellularLocation>
        <location evidence="1">Cell membrane</location>
        <topology evidence="1">Multi-pass membrane protein</topology>
    </subcellularLocation>
</comment>
<keyword evidence="3" id="KW-1003">Cell membrane</keyword>
<dbReference type="InterPro" id="IPR046342">
    <property type="entry name" value="CBS_dom_sf"/>
</dbReference>
<dbReference type="SUPFAM" id="SSF56176">
    <property type="entry name" value="FAD-binding/transporter-associated domain-like"/>
    <property type="match status" value="1"/>
</dbReference>
<dbReference type="SUPFAM" id="SSF54631">
    <property type="entry name" value="CBS-domain pair"/>
    <property type="match status" value="1"/>
</dbReference>
<keyword evidence="7" id="KW-0472">Membrane</keyword>
<dbReference type="Gene3D" id="3.10.580.10">
    <property type="entry name" value="CBS-domain"/>
    <property type="match status" value="1"/>
</dbReference>
<name>A0A829YPR6_9GAMM</name>
<gene>
    <name evidence="9" type="ORF">GCM10011487_64660</name>
</gene>
<dbReference type="InterPro" id="IPR044751">
    <property type="entry name" value="Ion_transp-like_CBS"/>
</dbReference>
<evidence type="ECO:0000256" key="1">
    <source>
        <dbReference type="ARBA" id="ARBA00004651"/>
    </source>
</evidence>
<protein>
    <recommendedName>
        <fullName evidence="8">CBS domain-containing protein</fullName>
    </recommendedName>
</protein>
<evidence type="ECO:0000256" key="5">
    <source>
        <dbReference type="ARBA" id="ARBA00023122"/>
    </source>
</evidence>
<dbReference type="Pfam" id="PF03471">
    <property type="entry name" value="CorC_HlyC"/>
    <property type="match status" value="1"/>
</dbReference>
<evidence type="ECO:0000256" key="7">
    <source>
        <dbReference type="SAM" id="Phobius"/>
    </source>
</evidence>
<proteinExistence type="inferred from homology"/>
<dbReference type="RefSeq" id="WP_161816068.1">
    <property type="nucleotide sequence ID" value="NZ_BLJN01000009.1"/>
</dbReference>
<dbReference type="EMBL" id="BLJN01000009">
    <property type="protein sequence ID" value="GFE84466.1"/>
    <property type="molecule type" value="Genomic_DNA"/>
</dbReference>
<dbReference type="PANTHER" id="PTHR22777">
    <property type="entry name" value="HEMOLYSIN-RELATED"/>
    <property type="match status" value="1"/>
</dbReference>
<comment type="similarity">
    <text evidence="2">Belongs to the UPF0053 family.</text>
</comment>
<dbReference type="Gene3D" id="3.30.465.10">
    <property type="match status" value="1"/>
</dbReference>
<evidence type="ECO:0000256" key="2">
    <source>
        <dbReference type="ARBA" id="ARBA00006337"/>
    </source>
</evidence>
<dbReference type="AlphaFoldDB" id="A0A829YPR6"/>
<reference evidence="10" key="1">
    <citation type="submission" date="2020-01" db="EMBL/GenBank/DDBJ databases">
        <title>'Steroidobacter agaridevorans' sp. nov., agar-degrading bacteria isolated from rhizosphere soils.</title>
        <authorList>
            <person name="Ikenaga M."/>
            <person name="Kataoka M."/>
            <person name="Murouchi A."/>
            <person name="Katsuragi S."/>
            <person name="Sakai M."/>
        </authorList>
    </citation>
    <scope>NUCLEOTIDE SEQUENCE [LARGE SCALE GENOMIC DNA]</scope>
    <source>
        <strain evidence="10">YU21-B</strain>
    </source>
</reference>
<evidence type="ECO:0000259" key="8">
    <source>
        <dbReference type="PROSITE" id="PS51371"/>
    </source>
</evidence>
<dbReference type="GO" id="GO:0050660">
    <property type="term" value="F:flavin adenine dinucleotide binding"/>
    <property type="evidence" value="ECO:0007669"/>
    <property type="project" value="InterPro"/>
</dbReference>
<evidence type="ECO:0000313" key="9">
    <source>
        <dbReference type="EMBL" id="GFE84466.1"/>
    </source>
</evidence>